<keyword evidence="2" id="KW-0472">Membrane</keyword>
<feature type="transmembrane region" description="Helical" evidence="2">
    <location>
        <begin position="629"/>
        <end position="657"/>
    </location>
</feature>
<dbReference type="Gene3D" id="3.10.620.30">
    <property type="match status" value="1"/>
</dbReference>
<sequence length="796" mass="83282">MQVIRPGGERAAASTTSGRTLSQTLTLLRPGVDDLVDAAFGLALGLVAFLGLATTFSSGRYLAVAALALLLGTALAHLTNRLRWPWPVAFGLALVTNYLLGGAVALREDLVAGVLPSPATIAGLTTLPVTGWKDLLTTVPPVAGDGPYVVLVWVSGLVAGVAGYLLARRSSAPGAALVVPVALLALVILVGTFEGANRGLVGVGATVLGFAWLVVRERRRRTLASTGMARTTRWVSAALLLAVAVAGGVGVAALLPGPHQTPRVVLRTYVQPPLDVEKFPSPLAGFRKYSSDGQRLYDEPLLRVAGAAPGSLVRMAVLDDYAGTVWSASGGAPGDPRSGFRRIGSVIPGAPDRPTNTVLITVLAGYAATSDLNVWLPAAGPATDIQFAGENARDHRASVRYNIGTGQGVVPDRLKEGDEISVTSVALPTDLDGLPAPEGPVVVPPAFTDAMAPAADRIGAAAGDPWSRATEIARVLRTDGFWSNGTRAGEQQYLPGHGLGRLGTFTTELVGSDEHYAASYALMLNALGYPARVVLGGAVGEDEIIRGRDVRAWVEVSLAGRGWVTVPTETFTPSRDKQPNTTPPRTTDQSPAVNVPPPAPVQPPGSFDSLFNTGAPGDLLERPDLPYDWLGLVVAVLRVVGPPLAVILAFAIAVLGLKAWRRHRRRTRGAESTRVVGGWMEYVDRARDLGATVPAQATRLQQASAVGSPEAVALAQGADRVVFGSAEPDADATAGYWEDVMASRAAAVAGLPWWRRWATALNPRSLVPLAREARARRVRTSPSAPAPETPPTGRRP</sequence>
<evidence type="ECO:0000313" key="5">
    <source>
        <dbReference type="Proteomes" id="UP001434337"/>
    </source>
</evidence>
<dbReference type="PANTHER" id="PTHR42736:SF1">
    <property type="entry name" value="PROTEIN-GLUTAMINE GAMMA-GLUTAMYLTRANSFERASE"/>
    <property type="match status" value="1"/>
</dbReference>
<feature type="transmembrane region" description="Helical" evidence="2">
    <location>
        <begin position="199"/>
        <end position="215"/>
    </location>
</feature>
<accession>A0ABZ3C2Y5</accession>
<dbReference type="Proteomes" id="UP001434337">
    <property type="component" value="Chromosome"/>
</dbReference>
<dbReference type="SMART" id="SM00460">
    <property type="entry name" value="TGc"/>
    <property type="match status" value="1"/>
</dbReference>
<feature type="domain" description="Transglutaminase-like" evidence="3">
    <location>
        <begin position="505"/>
        <end position="569"/>
    </location>
</feature>
<feature type="region of interest" description="Disordered" evidence="1">
    <location>
        <begin position="773"/>
        <end position="796"/>
    </location>
</feature>
<dbReference type="RefSeq" id="WP_342371727.1">
    <property type="nucleotide sequence ID" value="NZ_CP115965.1"/>
</dbReference>
<dbReference type="PANTHER" id="PTHR42736">
    <property type="entry name" value="PROTEIN-GLUTAMINE GAMMA-GLUTAMYLTRANSFERASE"/>
    <property type="match status" value="1"/>
</dbReference>
<dbReference type="InterPro" id="IPR021878">
    <property type="entry name" value="TgpA_N"/>
</dbReference>
<name>A0ABZ3C2Y5_9ACTN</name>
<dbReference type="InterPro" id="IPR052901">
    <property type="entry name" value="Bact_TGase-like"/>
</dbReference>
<dbReference type="Pfam" id="PF11992">
    <property type="entry name" value="TgpA_N"/>
    <property type="match status" value="1"/>
</dbReference>
<dbReference type="InterPro" id="IPR038765">
    <property type="entry name" value="Papain-like_cys_pep_sf"/>
</dbReference>
<feature type="transmembrane region" description="Helical" evidence="2">
    <location>
        <begin position="35"/>
        <end position="54"/>
    </location>
</feature>
<evidence type="ECO:0000256" key="1">
    <source>
        <dbReference type="SAM" id="MobiDB-lite"/>
    </source>
</evidence>
<feature type="region of interest" description="Disordered" evidence="1">
    <location>
        <begin position="567"/>
        <end position="608"/>
    </location>
</feature>
<feature type="transmembrane region" description="Helical" evidence="2">
    <location>
        <begin position="235"/>
        <end position="255"/>
    </location>
</feature>
<feature type="transmembrane region" description="Helical" evidence="2">
    <location>
        <begin position="148"/>
        <end position="167"/>
    </location>
</feature>
<evidence type="ECO:0000259" key="3">
    <source>
        <dbReference type="SMART" id="SM00460"/>
    </source>
</evidence>
<dbReference type="InterPro" id="IPR002931">
    <property type="entry name" value="Transglutaminase-like"/>
</dbReference>
<feature type="transmembrane region" description="Helical" evidence="2">
    <location>
        <begin position="174"/>
        <end position="193"/>
    </location>
</feature>
<feature type="compositionally biased region" description="Polar residues" evidence="1">
    <location>
        <begin position="567"/>
        <end position="590"/>
    </location>
</feature>
<evidence type="ECO:0000256" key="2">
    <source>
        <dbReference type="SAM" id="Phobius"/>
    </source>
</evidence>
<feature type="transmembrane region" description="Helical" evidence="2">
    <location>
        <begin position="110"/>
        <end position="128"/>
    </location>
</feature>
<gene>
    <name evidence="4" type="ORF">PCC79_09930</name>
</gene>
<reference evidence="4 5" key="1">
    <citation type="journal article" date="2023" name="Environ Microbiome">
        <title>A coral-associated actinobacterium mitigates coral bleaching under heat stress.</title>
        <authorList>
            <person name="Li J."/>
            <person name="Zou Y."/>
            <person name="Li Q."/>
            <person name="Zhang J."/>
            <person name="Bourne D.G."/>
            <person name="Lyu Y."/>
            <person name="Liu C."/>
            <person name="Zhang S."/>
        </authorList>
    </citation>
    <scope>NUCLEOTIDE SEQUENCE [LARGE SCALE GENOMIC DNA]</scope>
    <source>
        <strain evidence="4 5">SCSIO 13291</strain>
    </source>
</reference>
<dbReference type="Pfam" id="PF01841">
    <property type="entry name" value="Transglut_core"/>
    <property type="match status" value="1"/>
</dbReference>
<protein>
    <submittedName>
        <fullName evidence="4">Transglutaminase-like domain-containing protein</fullName>
    </submittedName>
</protein>
<keyword evidence="2" id="KW-1133">Transmembrane helix</keyword>
<keyword evidence="5" id="KW-1185">Reference proteome</keyword>
<evidence type="ECO:0000313" key="4">
    <source>
        <dbReference type="EMBL" id="WZW97237.1"/>
    </source>
</evidence>
<feature type="transmembrane region" description="Helical" evidence="2">
    <location>
        <begin position="84"/>
        <end position="103"/>
    </location>
</feature>
<organism evidence="4 5">
    <name type="scientific">Propioniciclava soli</name>
    <dbReference type="NCBI Taxonomy" id="2775081"/>
    <lineage>
        <taxon>Bacteria</taxon>
        <taxon>Bacillati</taxon>
        <taxon>Actinomycetota</taxon>
        <taxon>Actinomycetes</taxon>
        <taxon>Propionibacteriales</taxon>
        <taxon>Propionibacteriaceae</taxon>
        <taxon>Propioniciclava</taxon>
    </lineage>
</organism>
<keyword evidence="2" id="KW-0812">Transmembrane</keyword>
<feature type="transmembrane region" description="Helical" evidence="2">
    <location>
        <begin position="61"/>
        <end position="78"/>
    </location>
</feature>
<feature type="compositionally biased region" description="Pro residues" evidence="1">
    <location>
        <begin position="594"/>
        <end position="603"/>
    </location>
</feature>
<dbReference type="EMBL" id="CP115965">
    <property type="protein sequence ID" value="WZW97237.1"/>
    <property type="molecule type" value="Genomic_DNA"/>
</dbReference>
<proteinExistence type="predicted"/>
<dbReference type="SUPFAM" id="SSF54001">
    <property type="entry name" value="Cysteine proteinases"/>
    <property type="match status" value="1"/>
</dbReference>